<evidence type="ECO:0000313" key="8">
    <source>
        <dbReference type="EMBL" id="SHN65826.1"/>
    </source>
</evidence>
<organism evidence="8 9">
    <name type="scientific">Butyrivibrio hungatei DSM 14810</name>
    <dbReference type="NCBI Taxonomy" id="1121132"/>
    <lineage>
        <taxon>Bacteria</taxon>
        <taxon>Bacillati</taxon>
        <taxon>Bacillota</taxon>
        <taxon>Clostridia</taxon>
        <taxon>Lachnospirales</taxon>
        <taxon>Lachnospiraceae</taxon>
        <taxon>Butyrivibrio</taxon>
    </lineage>
</organism>
<evidence type="ECO:0000256" key="5">
    <source>
        <dbReference type="ARBA" id="ARBA00022764"/>
    </source>
</evidence>
<feature type="domain" description="AlgX/AlgJ SGNH hydrolase-like" evidence="7">
    <location>
        <begin position="100"/>
        <end position="211"/>
    </location>
</feature>
<gene>
    <name evidence="8" type="ORF">SAMN02745247_03020</name>
</gene>
<keyword evidence="3 8" id="KW-0808">Transferase</keyword>
<dbReference type="Pfam" id="PF16822">
    <property type="entry name" value="ALGX"/>
    <property type="match status" value="1"/>
</dbReference>
<evidence type="ECO:0000256" key="3">
    <source>
        <dbReference type="ARBA" id="ARBA00022679"/>
    </source>
</evidence>
<evidence type="ECO:0000256" key="1">
    <source>
        <dbReference type="ARBA" id="ARBA00004418"/>
    </source>
</evidence>
<name>A0A1M7T558_9FIRM</name>
<keyword evidence="5" id="KW-0574">Periplasm</keyword>
<dbReference type="PROSITE" id="PS51257">
    <property type="entry name" value="PROKAR_LIPOPROTEIN"/>
    <property type="match status" value="1"/>
</dbReference>
<dbReference type="UniPathway" id="UPA00286"/>
<dbReference type="EMBL" id="FRDH01000017">
    <property type="protein sequence ID" value="SHN65826.1"/>
    <property type="molecule type" value="Genomic_DNA"/>
</dbReference>
<sequence length="387" mass="44659">MAKKILQNPFIIALCVIILIPGFLSCGQLISYYTGETTYSNNLDAELGSKLETDIATTFWKKDKFVDFNGAFRNILDQPEMNGVVKLNNGYLLTTIDEIDDEKMQYRINNIAVLNEYLNNRGISFLFASAPYTSSKFDTELPVGYNDFGNKNADKLLEGLESFGVETLDFRQQMHDDGIDQYSMMYKTDHHWTTEAGLYAYSVLEKWIQSKTGCTVDERIADISNYEIDNYTEWHLGSRGQRTGRYYAGVDDFDVLVPKFDTLIENDEGTIGKMQELAYNWEPLAKRDPKLEYVYDKVLKQSAGHYTNLDCKNEVKVLLVSDSFSWTVCPFMMMGFKELRFAYSQPLNEQLTPELIEEYDPDVVIMLYYPQVYEVDLAFDLARFQED</sequence>
<comment type="pathway">
    <text evidence="2">Glycan biosynthesis; alginate biosynthesis.</text>
</comment>
<dbReference type="InterPro" id="IPR031811">
    <property type="entry name" value="ALGX/ALGJ_SGNH-like"/>
</dbReference>
<evidence type="ECO:0000256" key="6">
    <source>
        <dbReference type="ARBA" id="ARBA00022841"/>
    </source>
</evidence>
<dbReference type="GO" id="GO:0042597">
    <property type="term" value="C:periplasmic space"/>
    <property type="evidence" value="ECO:0007669"/>
    <property type="project" value="UniProtKB-SubCell"/>
</dbReference>
<dbReference type="AlphaFoldDB" id="A0A1M7T558"/>
<protein>
    <submittedName>
        <fullName evidence="8">SGNH hydrolase-like domain-containing protein, acetyltransferase AlgX</fullName>
    </submittedName>
</protein>
<evidence type="ECO:0000259" key="7">
    <source>
        <dbReference type="Pfam" id="PF16822"/>
    </source>
</evidence>
<keyword evidence="4" id="KW-0732">Signal</keyword>
<dbReference type="RefSeq" id="WP_072705651.1">
    <property type="nucleotide sequence ID" value="NZ_FRDH01000017.1"/>
</dbReference>
<accession>A0A1M7T558</accession>
<proteinExistence type="predicted"/>
<dbReference type="Proteomes" id="UP000184097">
    <property type="component" value="Unassembled WGS sequence"/>
</dbReference>
<comment type="subcellular location">
    <subcellularLocation>
        <location evidence="1">Periplasm</location>
    </subcellularLocation>
</comment>
<keyword evidence="6" id="KW-0016">Alginate biosynthesis</keyword>
<keyword evidence="8" id="KW-0378">Hydrolase</keyword>
<reference evidence="8 9" key="1">
    <citation type="submission" date="2016-12" db="EMBL/GenBank/DDBJ databases">
        <authorList>
            <person name="Song W.-J."/>
            <person name="Kurnit D.M."/>
        </authorList>
    </citation>
    <scope>NUCLEOTIDE SEQUENCE [LARGE SCALE GENOMIC DNA]</scope>
    <source>
        <strain evidence="8 9">DSM 14810</strain>
    </source>
</reference>
<evidence type="ECO:0000256" key="4">
    <source>
        <dbReference type="ARBA" id="ARBA00022729"/>
    </source>
</evidence>
<evidence type="ECO:0000313" key="9">
    <source>
        <dbReference type="Proteomes" id="UP000184097"/>
    </source>
</evidence>
<evidence type="ECO:0000256" key="2">
    <source>
        <dbReference type="ARBA" id="ARBA00005182"/>
    </source>
</evidence>
<dbReference type="GO" id="GO:0016787">
    <property type="term" value="F:hydrolase activity"/>
    <property type="evidence" value="ECO:0007669"/>
    <property type="project" value="UniProtKB-KW"/>
</dbReference>
<dbReference type="GO" id="GO:0016740">
    <property type="term" value="F:transferase activity"/>
    <property type="evidence" value="ECO:0007669"/>
    <property type="project" value="UniProtKB-KW"/>
</dbReference>
<dbReference type="GO" id="GO:0042121">
    <property type="term" value="P:alginic acid biosynthetic process"/>
    <property type="evidence" value="ECO:0007669"/>
    <property type="project" value="UniProtKB-UniPathway"/>
</dbReference>